<dbReference type="GO" id="GO:0003924">
    <property type="term" value="F:GTPase activity"/>
    <property type="evidence" value="ECO:0007669"/>
    <property type="project" value="UniProtKB-UniRule"/>
</dbReference>
<comment type="caution">
    <text evidence="12">The sequence shown here is derived from an EMBL/GenBank/DDBJ whole genome shotgun (WGS) entry which is preliminary data.</text>
</comment>
<keyword evidence="13" id="KW-1185">Reference proteome</keyword>
<dbReference type="Pfam" id="PF20428">
    <property type="entry name" value="Sey1_3HB"/>
    <property type="match status" value="1"/>
</dbReference>
<comment type="subcellular location">
    <subcellularLocation>
        <location evidence="1 9">Endoplasmic reticulum membrane</location>
        <topology evidence="1 9">Multi-pass membrane protein</topology>
    </subcellularLocation>
</comment>
<dbReference type="GO" id="GO:0016320">
    <property type="term" value="P:endoplasmic reticulum membrane fusion"/>
    <property type="evidence" value="ECO:0007669"/>
    <property type="project" value="TreeGrafter"/>
</dbReference>
<protein>
    <recommendedName>
        <fullName evidence="9">Protein SEY1 homolog</fullName>
        <ecNumber evidence="9">3.6.5.-</ecNumber>
    </recommendedName>
</protein>
<feature type="topological domain" description="Lumenal" evidence="9">
    <location>
        <begin position="717"/>
        <end position="719"/>
    </location>
</feature>
<dbReference type="AlphaFoldDB" id="A0A9C7Q041"/>
<name>A0A9C7Q041_9RHOD</name>
<dbReference type="EC" id="3.6.5.-" evidence="9"/>
<evidence type="ECO:0000256" key="7">
    <source>
        <dbReference type="ARBA" id="ARBA00023134"/>
    </source>
</evidence>
<feature type="topological domain" description="Cytoplasmic" evidence="9">
    <location>
        <begin position="741"/>
        <end position="829"/>
    </location>
</feature>
<evidence type="ECO:0000256" key="2">
    <source>
        <dbReference type="ARBA" id="ARBA00022692"/>
    </source>
</evidence>
<dbReference type="PROSITE" id="PS51715">
    <property type="entry name" value="G_GB1_RHD3"/>
    <property type="match status" value="1"/>
</dbReference>
<keyword evidence="7 9" id="KW-0342">GTP-binding</keyword>
<evidence type="ECO:0000256" key="6">
    <source>
        <dbReference type="ARBA" id="ARBA00022989"/>
    </source>
</evidence>
<feature type="transmembrane region" description="Helical" evidence="10">
    <location>
        <begin position="719"/>
        <end position="736"/>
    </location>
</feature>
<keyword evidence="4 9" id="KW-0378">Hydrolase</keyword>
<dbReference type="FunFam" id="3.40.50.300:FF:000727">
    <property type="entry name" value="Protein SEY1 homolog"/>
    <property type="match status" value="1"/>
</dbReference>
<evidence type="ECO:0000256" key="10">
    <source>
        <dbReference type="SAM" id="Phobius"/>
    </source>
</evidence>
<sequence length="829" mass="96432">MARVESLTTEDYRQSLENGFIQLVNYEEEFNSQVSQFIRDVGLYNADLDYHVVAVMGCQSSGKSTLLNLLFGTQFRTMDANTGRYQVTQGIWLSKDKDFPILVLDLEGTDSRERGEEAASFERKSTLFALAVADVLIVNMWAQDVGRYVAANLALLRTVLELNLQLFQNDREHRKTKLLFVLRDHVETSLDLLAKTIRTDLEETWKGLQKPSQFENSTVENFFELRFVSLPHMVLKPEEFKAAVTDLKNQFHKKGNSPDSMFPESYRRLVAADGFTTYANNIWETIRSNKEVDIPSQREMLATVRCEEIADEVYWNAHHKFQEWNEILDMLKRNSKDNFEHLKEKLIHDLGDQSWQVMMEAIDAYNNGTKRYISNVSEAKKVKLQERMEAEAKELYLRQLSLVEEHGLLFLEKELEHLASRATPWLNFQTQVSKLLEKVWKTLRDIASCSLEDAKLLFKEVRQFKEEEFEQREQKLVERVRRNVVDKTTQLFVEKTGAKFRNLFIATLENNPQDIWQSLNRPLSSTISESLKELSTCLNEICVDEDVKISIFRNTMEKFKEEIELRAKDLLSSNSVTMSYLCRKFDSCFRKDSRGVPRVWKPGDDLDSLYLDAKQETQSLLMTLSEAKLIITFEENLREEMAIENFSELLDSLEIIFEIFSVERRNALEEKLEDYAKLAYTEAKRSQETIHTRSQIPGWLYVALFVLGFNEMKMVLRNPLLLLSMLLILPVLYILVQANLHHMLLSMILSKMEQYLPESFNLLQRRMHSAAFMETTPSGINLQSSFDSPIPNRIRGNETAKTTGIRLRKPNHFSEDTVTRRRRNSAGSE</sequence>
<keyword evidence="3 9" id="KW-0547">Nucleotide-binding</keyword>
<accession>A0A9C7Q041</accession>
<evidence type="ECO:0000256" key="8">
    <source>
        <dbReference type="ARBA" id="ARBA00023136"/>
    </source>
</evidence>
<keyword evidence="5 9" id="KW-0256">Endoplasmic reticulum</keyword>
<dbReference type="SUPFAM" id="SSF52540">
    <property type="entry name" value="P-loop containing nucleoside triphosphate hydrolases"/>
    <property type="match status" value="1"/>
</dbReference>
<reference evidence="12" key="2">
    <citation type="submission" date="2022-01" db="EMBL/GenBank/DDBJ databases">
        <authorList>
            <person name="Hirooka S."/>
            <person name="Miyagishima S.Y."/>
        </authorList>
    </citation>
    <scope>NUCLEOTIDE SEQUENCE</scope>
    <source>
        <strain evidence="12">NBRC 102759</strain>
    </source>
</reference>
<evidence type="ECO:0000256" key="5">
    <source>
        <dbReference type="ARBA" id="ARBA00022824"/>
    </source>
</evidence>
<evidence type="ECO:0000313" key="13">
    <source>
        <dbReference type="Proteomes" id="UP001061958"/>
    </source>
</evidence>
<evidence type="ECO:0000313" key="12">
    <source>
        <dbReference type="EMBL" id="GJQ13968.1"/>
    </source>
</evidence>
<dbReference type="GO" id="GO:0005525">
    <property type="term" value="F:GTP binding"/>
    <property type="evidence" value="ECO:0007669"/>
    <property type="project" value="UniProtKB-UniRule"/>
</dbReference>
<dbReference type="InterPro" id="IPR008803">
    <property type="entry name" value="RHD3/Sey1"/>
</dbReference>
<feature type="domain" description="GB1/RHD3-type G" evidence="11">
    <location>
        <begin position="47"/>
        <end position="279"/>
    </location>
</feature>
<organism evidence="12 13">
    <name type="scientific">Galdieria partita</name>
    <dbReference type="NCBI Taxonomy" id="83374"/>
    <lineage>
        <taxon>Eukaryota</taxon>
        <taxon>Rhodophyta</taxon>
        <taxon>Bangiophyceae</taxon>
        <taxon>Galdieriales</taxon>
        <taxon>Galdieriaceae</taxon>
        <taxon>Galdieria</taxon>
    </lineage>
</organism>
<dbReference type="HAMAP" id="MF_03109">
    <property type="entry name" value="Sey1"/>
    <property type="match status" value="1"/>
</dbReference>
<evidence type="ECO:0000256" key="9">
    <source>
        <dbReference type="HAMAP-Rule" id="MF_03109"/>
    </source>
</evidence>
<dbReference type="InterPro" id="IPR027417">
    <property type="entry name" value="P-loop_NTPase"/>
</dbReference>
<feature type="topological domain" description="Cytoplasmic" evidence="9">
    <location>
        <begin position="1"/>
        <end position="695"/>
    </location>
</feature>
<gene>
    <name evidence="12" type="ORF">GpartN1_g5759.t1</name>
</gene>
<dbReference type="Gene3D" id="3.40.50.300">
    <property type="entry name" value="P-loop containing nucleotide triphosphate hydrolases"/>
    <property type="match status" value="1"/>
</dbReference>
<dbReference type="Pfam" id="PF05879">
    <property type="entry name" value="RHD3_GTPase"/>
    <property type="match status" value="1"/>
</dbReference>
<dbReference type="InterPro" id="IPR030386">
    <property type="entry name" value="G_GB1_RHD3_dom"/>
</dbReference>
<comment type="similarity">
    <text evidence="9">Belongs to the TRAFAC class dynamin-like GTPase superfamily. GB1/RHD3 GTPase family. RHD3 subfamily.</text>
</comment>
<evidence type="ECO:0000256" key="4">
    <source>
        <dbReference type="ARBA" id="ARBA00022801"/>
    </source>
</evidence>
<dbReference type="GO" id="GO:0005789">
    <property type="term" value="C:endoplasmic reticulum membrane"/>
    <property type="evidence" value="ECO:0007669"/>
    <property type="project" value="UniProtKB-SubCell"/>
</dbReference>
<feature type="binding site" evidence="9">
    <location>
        <begin position="57"/>
        <end position="64"/>
    </location>
    <ligand>
        <name>GTP</name>
        <dbReference type="ChEBI" id="CHEBI:37565"/>
    </ligand>
</feature>
<dbReference type="PANTHER" id="PTHR45923">
    <property type="entry name" value="PROTEIN SEY1"/>
    <property type="match status" value="1"/>
</dbReference>
<dbReference type="CDD" id="cd01851">
    <property type="entry name" value="GBP"/>
    <property type="match status" value="1"/>
</dbReference>
<keyword evidence="2 9" id="KW-0812">Transmembrane</keyword>
<keyword evidence="8 9" id="KW-0472">Membrane</keyword>
<proteinExistence type="inferred from homology"/>
<dbReference type="EMBL" id="BQMJ01000049">
    <property type="protein sequence ID" value="GJQ13968.1"/>
    <property type="molecule type" value="Genomic_DNA"/>
</dbReference>
<comment type="function">
    <text evidence="9">Probable GTP-binding protein that may be involved in cell development.</text>
</comment>
<evidence type="ECO:0000256" key="1">
    <source>
        <dbReference type="ARBA" id="ARBA00004477"/>
    </source>
</evidence>
<evidence type="ECO:0000256" key="3">
    <source>
        <dbReference type="ARBA" id="ARBA00022741"/>
    </source>
</evidence>
<reference evidence="12" key="1">
    <citation type="journal article" date="2022" name="Proc. Natl. Acad. Sci. U.S.A.">
        <title>Life cycle and functional genomics of the unicellular red alga Galdieria for elucidating algal and plant evolution and industrial use.</title>
        <authorList>
            <person name="Hirooka S."/>
            <person name="Itabashi T."/>
            <person name="Ichinose T.M."/>
            <person name="Onuma R."/>
            <person name="Fujiwara T."/>
            <person name="Yamashita S."/>
            <person name="Jong L.W."/>
            <person name="Tomita R."/>
            <person name="Iwane A.H."/>
            <person name="Miyagishima S.Y."/>
        </authorList>
    </citation>
    <scope>NUCLEOTIDE SEQUENCE</scope>
    <source>
        <strain evidence="12">NBRC 102759</strain>
    </source>
</reference>
<keyword evidence="6 9" id="KW-1133">Transmembrane helix</keyword>
<dbReference type="OrthoDB" id="1597724at2759"/>
<evidence type="ECO:0000259" key="11">
    <source>
        <dbReference type="PROSITE" id="PS51715"/>
    </source>
</evidence>
<dbReference type="PANTHER" id="PTHR45923:SF2">
    <property type="entry name" value="PROTEIN SEY1"/>
    <property type="match status" value="1"/>
</dbReference>
<dbReference type="Proteomes" id="UP001061958">
    <property type="component" value="Unassembled WGS sequence"/>
</dbReference>
<dbReference type="InterPro" id="IPR046758">
    <property type="entry name" value="Sey1/RHD3-like_3HB"/>
</dbReference>